<reference evidence="9 10" key="1">
    <citation type="submission" date="2021-01" db="EMBL/GenBank/DDBJ databases">
        <title>Isolation and description of Catonella massiliensis sp. nov., a novel Catonella species, isolated from a stable periodontitis subject.</title>
        <authorList>
            <person name="Antezack A."/>
            <person name="Boxberger M."/>
            <person name="La Scola B."/>
            <person name="Monnet-Corti V."/>
        </authorList>
    </citation>
    <scope>NUCLEOTIDE SEQUENCE [LARGE SCALE GENOMIC DNA]</scope>
    <source>
        <strain evidence="9 10">Marseille-Q4567</strain>
    </source>
</reference>
<dbReference type="InterPro" id="IPR010864">
    <property type="entry name" value="D-lyxose_isomer"/>
</dbReference>
<keyword evidence="2" id="KW-0479">Metal-binding</keyword>
<name>A0ABS1J3G0_9FIRM</name>
<dbReference type="Proteomes" id="UP000604730">
    <property type="component" value="Unassembled WGS sequence"/>
</dbReference>
<dbReference type="InterPro" id="IPR047581">
    <property type="entry name" value="EcSI_cupin"/>
</dbReference>
<comment type="caution">
    <text evidence="9">The sequence shown here is derived from an EMBL/GenBank/DDBJ whole genome shotgun (WGS) entry which is preliminary data.</text>
</comment>
<dbReference type="CDD" id="cd20309">
    <property type="entry name" value="cupin_EcSI"/>
    <property type="match status" value="1"/>
</dbReference>
<evidence type="ECO:0000256" key="7">
    <source>
        <dbReference type="ARBA" id="ARBA00044951"/>
    </source>
</evidence>
<evidence type="ECO:0000256" key="1">
    <source>
        <dbReference type="ARBA" id="ARBA00001936"/>
    </source>
</evidence>
<organism evidence="9 10">
    <name type="scientific">Catonella massiliensis</name>
    <dbReference type="NCBI Taxonomy" id="2799636"/>
    <lineage>
        <taxon>Bacteria</taxon>
        <taxon>Bacillati</taxon>
        <taxon>Bacillota</taxon>
        <taxon>Clostridia</taxon>
        <taxon>Lachnospirales</taxon>
        <taxon>Lachnospiraceae</taxon>
        <taxon>Catonella</taxon>
    </lineage>
</organism>
<keyword evidence="5" id="KW-0119">Carbohydrate metabolism</keyword>
<proteinExistence type="inferred from homology"/>
<comment type="catalytic activity">
    <reaction evidence="6">
        <text>D-lyxose = D-xylulose</text>
        <dbReference type="Rhea" id="RHEA:14201"/>
        <dbReference type="ChEBI" id="CHEBI:16789"/>
        <dbReference type="ChEBI" id="CHEBI:17140"/>
        <dbReference type="EC" id="5.3.1.15"/>
    </reaction>
</comment>
<gene>
    <name evidence="9" type="ORF">JJN12_13065</name>
</gene>
<evidence type="ECO:0000313" key="10">
    <source>
        <dbReference type="Proteomes" id="UP000604730"/>
    </source>
</evidence>
<dbReference type="RefSeq" id="WP_208430093.1">
    <property type="nucleotide sequence ID" value="NZ_JAEPRJ010000001.1"/>
</dbReference>
<keyword evidence="10" id="KW-1185">Reference proteome</keyword>
<sequence length="227" mass="26394">MKRSEINNIIKEMEILIKENGFKLPPFAEWTPKEWETKGREYDEIRDNRLGWDITDFGLGDFNKVGFGLFTIRNGNQHNPKYKKVYAEKILFLRDNMMAPMHFHWFKSEDIINRGGGTMLIKLYNSDKDGNLLDTDVIVHSDGREYTIEAGGMVELKPGESITITPYLYHEFHVVPSSGSVLIGEVSQCNDDETDNRFYEKIGRFPKIEEDEPPYRLLCNEYPDAKN</sequence>
<dbReference type="InterPro" id="IPR014710">
    <property type="entry name" value="RmlC-like_jellyroll"/>
</dbReference>
<accession>A0ABS1J3G0</accession>
<comment type="similarity">
    <text evidence="7">Belongs to the D-lyxose ketol-isomerase family.</text>
</comment>
<evidence type="ECO:0000313" key="9">
    <source>
        <dbReference type="EMBL" id="MBK5898692.1"/>
    </source>
</evidence>
<comment type="cofactor">
    <cofactor evidence="1">
        <name>Mn(2+)</name>
        <dbReference type="ChEBI" id="CHEBI:29035"/>
    </cofactor>
</comment>
<dbReference type="Gene3D" id="2.60.120.10">
    <property type="entry name" value="Jelly Rolls"/>
    <property type="match status" value="1"/>
</dbReference>
<evidence type="ECO:0000256" key="6">
    <source>
        <dbReference type="ARBA" id="ARBA00044907"/>
    </source>
</evidence>
<evidence type="ECO:0000256" key="8">
    <source>
        <dbReference type="ARBA" id="ARBA00044972"/>
    </source>
</evidence>
<evidence type="ECO:0000256" key="4">
    <source>
        <dbReference type="ARBA" id="ARBA00023235"/>
    </source>
</evidence>
<dbReference type="EC" id="5.3.1.15" evidence="8"/>
<evidence type="ECO:0000256" key="3">
    <source>
        <dbReference type="ARBA" id="ARBA00023211"/>
    </source>
</evidence>
<keyword evidence="3" id="KW-0464">Manganese</keyword>
<evidence type="ECO:0000256" key="2">
    <source>
        <dbReference type="ARBA" id="ARBA00022723"/>
    </source>
</evidence>
<dbReference type="GO" id="GO:0016853">
    <property type="term" value="F:isomerase activity"/>
    <property type="evidence" value="ECO:0007669"/>
    <property type="project" value="UniProtKB-KW"/>
</dbReference>
<protein>
    <recommendedName>
        <fullName evidence="8">D-lyxose ketol-isomerase</fullName>
        <ecNumber evidence="8">5.3.1.15</ecNumber>
    </recommendedName>
</protein>
<dbReference type="EMBL" id="JAEPRJ010000001">
    <property type="protein sequence ID" value="MBK5898692.1"/>
    <property type="molecule type" value="Genomic_DNA"/>
</dbReference>
<keyword evidence="4 9" id="KW-0413">Isomerase</keyword>
<dbReference type="Pfam" id="PF07385">
    <property type="entry name" value="Lyx_isomer"/>
    <property type="match status" value="1"/>
</dbReference>
<evidence type="ECO:0000256" key="5">
    <source>
        <dbReference type="ARBA" id="ARBA00023277"/>
    </source>
</evidence>